<sequence>MRGLWIFVVLSIPGWAQAATPLESIRPEQAGYSVERLNQLKQFLIEKHSSSMVILQDGKLVFEYGDINKPHLVHSIRKALLSSLLGIEWGNGKFNLDQTLATIEYKKLVEGLTSKEQQATLADVFKSRSGVYLPAAAESPLMKQSKPKRGSHTPGSHYYYNNWDFNFAGQYFEAISGQSIFTAFHQNIAGPIGMQNFKGRYIEVNSADKHSWRNDMIDGFYWYERETSEVPAYHFRLSTYDLALYGQLLLNRGRWDGQQIIPEQWLDLSLQPYSIYNEKYGLSYGMLWYVLVPDKGQEYASFYHTGTGVHMIGVYPKLGMVMIHRVNTEADYHFSPNDLLTVIRLTHAARIKTDD</sequence>
<gene>
    <name evidence="3" type="ORF">Q9312_12610</name>
</gene>
<dbReference type="SUPFAM" id="SSF56601">
    <property type="entry name" value="beta-lactamase/transpeptidase-like"/>
    <property type="match status" value="1"/>
</dbReference>
<keyword evidence="1" id="KW-0732">Signal</keyword>
<dbReference type="InterPro" id="IPR012338">
    <property type="entry name" value="Beta-lactam/transpept-like"/>
</dbReference>
<feature type="domain" description="Beta-lactamase-related" evidence="2">
    <location>
        <begin position="51"/>
        <end position="330"/>
    </location>
</feature>
<dbReference type="AlphaFoldDB" id="A0AA51RRD0"/>
<evidence type="ECO:0000313" key="4">
    <source>
        <dbReference type="Proteomes" id="UP001239782"/>
    </source>
</evidence>
<keyword evidence="4" id="KW-1185">Reference proteome</keyword>
<dbReference type="Proteomes" id="UP001239782">
    <property type="component" value="Chromosome"/>
</dbReference>
<feature type="chain" id="PRO_5041270503" evidence="1">
    <location>
        <begin position="19"/>
        <end position="355"/>
    </location>
</feature>
<feature type="signal peptide" evidence="1">
    <location>
        <begin position="1"/>
        <end position="18"/>
    </location>
</feature>
<dbReference type="PANTHER" id="PTHR43283">
    <property type="entry name" value="BETA-LACTAMASE-RELATED"/>
    <property type="match status" value="1"/>
</dbReference>
<organism evidence="3 4">
    <name type="scientific">Pleionea litopenaei</name>
    <dbReference type="NCBI Taxonomy" id="3070815"/>
    <lineage>
        <taxon>Bacteria</taxon>
        <taxon>Pseudomonadati</taxon>
        <taxon>Pseudomonadota</taxon>
        <taxon>Gammaproteobacteria</taxon>
        <taxon>Oceanospirillales</taxon>
        <taxon>Pleioneaceae</taxon>
        <taxon>Pleionea</taxon>
    </lineage>
</organism>
<dbReference type="InterPro" id="IPR001466">
    <property type="entry name" value="Beta-lactam-related"/>
</dbReference>
<reference evidence="3 4" key="1">
    <citation type="submission" date="2023-08" db="EMBL/GenBank/DDBJ databases">
        <title>Pleionea litopenaei sp. nov., isolated from stomach of juvenile Litopenaeus vannamei.</title>
        <authorList>
            <person name="Rho A.M."/>
            <person name="Hwang C.Y."/>
        </authorList>
    </citation>
    <scope>NUCLEOTIDE SEQUENCE [LARGE SCALE GENOMIC DNA]</scope>
    <source>
        <strain evidence="3 4">HL-JVS1</strain>
    </source>
</reference>
<dbReference type="EMBL" id="CP133548">
    <property type="protein sequence ID" value="WMS86059.1"/>
    <property type="molecule type" value="Genomic_DNA"/>
</dbReference>
<evidence type="ECO:0000259" key="2">
    <source>
        <dbReference type="Pfam" id="PF00144"/>
    </source>
</evidence>
<evidence type="ECO:0000256" key="1">
    <source>
        <dbReference type="SAM" id="SignalP"/>
    </source>
</evidence>
<dbReference type="PANTHER" id="PTHR43283:SF7">
    <property type="entry name" value="BETA-LACTAMASE-RELATED DOMAIN-CONTAINING PROTEIN"/>
    <property type="match status" value="1"/>
</dbReference>
<dbReference type="Gene3D" id="3.40.710.10">
    <property type="entry name" value="DD-peptidase/beta-lactamase superfamily"/>
    <property type="match status" value="1"/>
</dbReference>
<dbReference type="RefSeq" id="WP_309201210.1">
    <property type="nucleotide sequence ID" value="NZ_CP133548.1"/>
</dbReference>
<dbReference type="InterPro" id="IPR050789">
    <property type="entry name" value="Diverse_Enzym_Activities"/>
</dbReference>
<dbReference type="KEGG" id="plei:Q9312_12610"/>
<dbReference type="Pfam" id="PF00144">
    <property type="entry name" value="Beta-lactamase"/>
    <property type="match status" value="1"/>
</dbReference>
<dbReference type="GO" id="GO:0016787">
    <property type="term" value="F:hydrolase activity"/>
    <property type="evidence" value="ECO:0007669"/>
    <property type="project" value="UniProtKB-KW"/>
</dbReference>
<protein>
    <submittedName>
        <fullName evidence="3">Serine hydrolase</fullName>
        <ecNumber evidence="3">3.-.-.-</ecNumber>
    </submittedName>
</protein>
<accession>A0AA51RRD0</accession>
<name>A0AA51RRD0_9GAMM</name>
<dbReference type="EC" id="3.-.-.-" evidence="3"/>
<evidence type="ECO:0000313" key="3">
    <source>
        <dbReference type="EMBL" id="WMS86059.1"/>
    </source>
</evidence>
<keyword evidence="3" id="KW-0378">Hydrolase</keyword>
<proteinExistence type="predicted"/>